<evidence type="ECO:0000256" key="1">
    <source>
        <dbReference type="SAM" id="Coils"/>
    </source>
</evidence>
<sequence length="323" mass="33884">MLRSASSVVGAVRASGAAAWAGPAAAAAVTACVGRRAASGDAAGGSGMSLDEAAEAARVVNARKHTLERMHYRAAMHKLHQDAVSALGAWRESAAKAAAERSRRIAAKSAERSAIFAQLREARRAAKQAEETERLEVQERLNVEKERKYAARSEARIAALEAMLQRLDASSRAWAQPDELENFIDAKLQYLTAHDGLFPFELEEVKARRAERAPFTQGQRPPQRRGQRGAGARGANTRGANARGANARGPGARGPGARGPGARGPGARGPGARGPGARGRPQHQARGGDGARRPRGQHQQRTGGRGGTGGQGGASRTTAGRNE</sequence>
<evidence type="ECO:0000313" key="3">
    <source>
        <dbReference type="EMBL" id="KNC48482.1"/>
    </source>
</evidence>
<dbReference type="RefSeq" id="XP_013758594.1">
    <property type="nucleotide sequence ID" value="XM_013903140.1"/>
</dbReference>
<protein>
    <submittedName>
        <fullName evidence="3">Uncharacterized protein</fullName>
    </submittedName>
</protein>
<feature type="region of interest" description="Disordered" evidence="2">
    <location>
        <begin position="210"/>
        <end position="323"/>
    </location>
</feature>
<dbReference type="Proteomes" id="UP000054408">
    <property type="component" value="Unassembled WGS sequence"/>
</dbReference>
<organism evidence="3 4">
    <name type="scientific">Thecamonas trahens ATCC 50062</name>
    <dbReference type="NCBI Taxonomy" id="461836"/>
    <lineage>
        <taxon>Eukaryota</taxon>
        <taxon>Apusozoa</taxon>
        <taxon>Apusomonadida</taxon>
        <taxon>Apusomonadidae</taxon>
        <taxon>Thecamonas</taxon>
    </lineage>
</organism>
<dbReference type="GeneID" id="25564444"/>
<accession>A0A0L0D7X1</accession>
<feature type="coiled-coil region" evidence="1">
    <location>
        <begin position="112"/>
        <end position="170"/>
    </location>
</feature>
<feature type="compositionally biased region" description="Gly residues" evidence="2">
    <location>
        <begin position="303"/>
        <end position="313"/>
    </location>
</feature>
<feature type="compositionally biased region" description="Gly residues" evidence="2">
    <location>
        <begin position="251"/>
        <end position="277"/>
    </location>
</feature>
<evidence type="ECO:0000313" key="4">
    <source>
        <dbReference type="Proteomes" id="UP000054408"/>
    </source>
</evidence>
<proteinExistence type="predicted"/>
<dbReference type="AlphaFoldDB" id="A0A0L0D7X1"/>
<feature type="compositionally biased region" description="Low complexity" evidence="2">
    <location>
        <begin position="314"/>
        <end position="323"/>
    </location>
</feature>
<feature type="compositionally biased region" description="Low complexity" evidence="2">
    <location>
        <begin position="233"/>
        <end position="250"/>
    </location>
</feature>
<keyword evidence="4" id="KW-1185">Reference proteome</keyword>
<dbReference type="EMBL" id="GL349451">
    <property type="protein sequence ID" value="KNC48482.1"/>
    <property type="molecule type" value="Genomic_DNA"/>
</dbReference>
<reference evidence="3 4" key="1">
    <citation type="submission" date="2010-05" db="EMBL/GenBank/DDBJ databases">
        <title>The Genome Sequence of Thecamonas trahens ATCC 50062.</title>
        <authorList>
            <consortium name="The Broad Institute Genome Sequencing Platform"/>
            <person name="Russ C."/>
            <person name="Cuomo C."/>
            <person name="Shea T."/>
            <person name="Young S.K."/>
            <person name="Zeng Q."/>
            <person name="Koehrsen M."/>
            <person name="Haas B."/>
            <person name="Borodovsky M."/>
            <person name="Guigo R."/>
            <person name="Alvarado L."/>
            <person name="Berlin A."/>
            <person name="Bochicchio J."/>
            <person name="Borenstein D."/>
            <person name="Chapman S."/>
            <person name="Chen Z."/>
            <person name="Freedman E."/>
            <person name="Gellesch M."/>
            <person name="Goldberg J."/>
            <person name="Griggs A."/>
            <person name="Gujja S."/>
            <person name="Heilman E."/>
            <person name="Heiman D."/>
            <person name="Hepburn T."/>
            <person name="Howarth C."/>
            <person name="Jen D."/>
            <person name="Larson L."/>
            <person name="Mehta T."/>
            <person name="Park D."/>
            <person name="Pearson M."/>
            <person name="Roberts A."/>
            <person name="Saif S."/>
            <person name="Shenoy N."/>
            <person name="Sisk P."/>
            <person name="Stolte C."/>
            <person name="Sykes S."/>
            <person name="Thomson T."/>
            <person name="Walk T."/>
            <person name="White J."/>
            <person name="Yandava C."/>
            <person name="Burger G."/>
            <person name="Gray M.W."/>
            <person name="Holland P.W.H."/>
            <person name="King N."/>
            <person name="Lang F.B.F."/>
            <person name="Roger A.J."/>
            <person name="Ruiz-Trillo I."/>
            <person name="Lander E."/>
            <person name="Nusbaum C."/>
        </authorList>
    </citation>
    <scope>NUCLEOTIDE SEQUENCE [LARGE SCALE GENOMIC DNA]</scope>
    <source>
        <strain evidence="3 4">ATCC 50062</strain>
    </source>
</reference>
<dbReference type="PROSITE" id="PS51257">
    <property type="entry name" value="PROKAR_LIPOPROTEIN"/>
    <property type="match status" value="1"/>
</dbReference>
<gene>
    <name evidence="3" type="ORF">AMSG_04930</name>
</gene>
<keyword evidence="1" id="KW-0175">Coiled coil</keyword>
<evidence type="ECO:0000256" key="2">
    <source>
        <dbReference type="SAM" id="MobiDB-lite"/>
    </source>
</evidence>
<name>A0A0L0D7X1_THETB</name>